<feature type="compositionally biased region" description="Basic and acidic residues" evidence="4">
    <location>
        <begin position="93"/>
        <end position="107"/>
    </location>
</feature>
<sequence>MDSPPSDLQNINPNRRTTRSALAEIPARLGRMSVDDNSPYPPITALVSTAQYGQFNASINIPLSYLSPSPSPDELIIQQRGRRRIPVTWSPDIDSKKDRGNSEDHTPQKCSPSKTTIVLRSTPRKRLLLNDPKELFTTPEKLKKMSPNSKRGRIEKPVSIYSGPLHVALKGLSQQQLMDVILQLVDKRPELEEELKEILPSPDLRPLEEKLNELKKNIFKSLPSSRLTSKTDSPAYNRAHTHVLSFKKCVQDQGRQLSDSQYWGSLLDYVFLAWTYVRGTPVWDHPPHNNARKQCFKFLASQCLTALKKGVFTTEQCDDIEEKLMKRQMVDWYIHHRLDNCGMKSPSAGNTFLNFFVARLLELLNGQGEQIQWGARLLELLNGHGKQIQWGARLLELLNGQGKQIQWGARLLELLNGHGKQIQWGARLLELLNGQGKQIQWGARLLELLNGHGKQIQWGARLLELLNGQGEQIQWGARLLELLNGQGEQIQWGARLLELLNGHGKQTQWRAMLLELLNGQGKQIQLLELLNGHGEEVQWRARLLEQLNGHGEEIQWGARLLELLNGQGKQIQWGARLLELLNGHGEEVQWRARLPEQVNGHGEEIQWGARLLELLNGQGEQIQWGARLLELLNDQGEQIQWGARLPEQVNGHGEEIQWGARLLELLNGHGEEVQWRARLPEQVNGHGEEIQWGARLIELLNGQGEKFQL</sequence>
<proteinExistence type="inferred from homology"/>
<dbReference type="AlphaFoldDB" id="A0A7R9J324"/>
<dbReference type="GO" id="GO:0071630">
    <property type="term" value="P:nuclear protein quality control by the ubiquitin-proteasome system"/>
    <property type="evidence" value="ECO:0007669"/>
    <property type="project" value="InterPro"/>
</dbReference>
<evidence type="ECO:0000256" key="1">
    <source>
        <dbReference type="ARBA" id="ARBA00004123"/>
    </source>
</evidence>
<dbReference type="GO" id="GO:0031965">
    <property type="term" value="C:nuclear membrane"/>
    <property type="evidence" value="ECO:0007669"/>
    <property type="project" value="TreeGrafter"/>
</dbReference>
<feature type="region of interest" description="Disordered" evidence="4">
    <location>
        <begin position="86"/>
        <end position="114"/>
    </location>
</feature>
<keyword evidence="3" id="KW-0539">Nucleus</keyword>
<dbReference type="PANTHER" id="PTHR28032:SF1">
    <property type="entry name" value="FI02826P"/>
    <property type="match status" value="1"/>
</dbReference>
<name>A0A7R9J324_TIMCA</name>
<dbReference type="InterPro" id="IPR013868">
    <property type="entry name" value="Cut8/Sts1_fam"/>
</dbReference>
<organism evidence="5">
    <name type="scientific">Timema californicum</name>
    <name type="common">California timema</name>
    <name type="synonym">Walking stick</name>
    <dbReference type="NCBI Taxonomy" id="61474"/>
    <lineage>
        <taxon>Eukaryota</taxon>
        <taxon>Metazoa</taxon>
        <taxon>Ecdysozoa</taxon>
        <taxon>Arthropoda</taxon>
        <taxon>Hexapoda</taxon>
        <taxon>Insecta</taxon>
        <taxon>Pterygota</taxon>
        <taxon>Neoptera</taxon>
        <taxon>Polyneoptera</taxon>
        <taxon>Phasmatodea</taxon>
        <taxon>Timematodea</taxon>
        <taxon>Timematoidea</taxon>
        <taxon>Timematidae</taxon>
        <taxon>Timema</taxon>
    </lineage>
</organism>
<dbReference type="Pfam" id="PF08559">
    <property type="entry name" value="Cut8"/>
    <property type="match status" value="1"/>
</dbReference>
<gene>
    <name evidence="5" type="ORF">TCMB3V08_LOCUS4222</name>
</gene>
<evidence type="ECO:0000256" key="3">
    <source>
        <dbReference type="ARBA" id="ARBA00023242"/>
    </source>
</evidence>
<comment type="subcellular location">
    <subcellularLocation>
        <location evidence="1">Nucleus</location>
    </subcellularLocation>
</comment>
<dbReference type="InterPro" id="IPR038422">
    <property type="entry name" value="Cut8/Sts1_sf"/>
</dbReference>
<evidence type="ECO:0000313" key="5">
    <source>
        <dbReference type="EMBL" id="CAD7571552.1"/>
    </source>
</evidence>
<reference evidence="5" key="1">
    <citation type="submission" date="2020-11" db="EMBL/GenBank/DDBJ databases">
        <authorList>
            <person name="Tran Van P."/>
        </authorList>
    </citation>
    <scope>NUCLEOTIDE SEQUENCE</scope>
</reference>
<dbReference type="Gene3D" id="1.20.58.1590">
    <property type="entry name" value="Tethering factor for nuclear proteasome Cut8/Sts1"/>
    <property type="match status" value="1"/>
</dbReference>
<dbReference type="GO" id="GO:0031144">
    <property type="term" value="P:proteasome localization"/>
    <property type="evidence" value="ECO:0007669"/>
    <property type="project" value="InterPro"/>
</dbReference>
<dbReference type="PANTHER" id="PTHR28032">
    <property type="entry name" value="FI02826P"/>
    <property type="match status" value="1"/>
</dbReference>
<accession>A0A7R9J324</accession>
<dbReference type="GO" id="GO:0070628">
    <property type="term" value="F:proteasome binding"/>
    <property type="evidence" value="ECO:0007669"/>
    <property type="project" value="TreeGrafter"/>
</dbReference>
<dbReference type="EMBL" id="OE180568">
    <property type="protein sequence ID" value="CAD7571552.1"/>
    <property type="molecule type" value="Genomic_DNA"/>
</dbReference>
<evidence type="ECO:0000256" key="4">
    <source>
        <dbReference type="SAM" id="MobiDB-lite"/>
    </source>
</evidence>
<protein>
    <submittedName>
        <fullName evidence="5">(California timema) hypothetical protein</fullName>
    </submittedName>
</protein>
<evidence type="ECO:0000256" key="2">
    <source>
        <dbReference type="ARBA" id="ARBA00006199"/>
    </source>
</evidence>
<comment type="similarity">
    <text evidence="2">Belongs to the cut8/STS1 family.</text>
</comment>